<evidence type="ECO:0000259" key="12">
    <source>
        <dbReference type="SMART" id="SM00986"/>
    </source>
</evidence>
<dbReference type="InterPro" id="IPR043502">
    <property type="entry name" value="DNA/RNA_pol_sf"/>
</dbReference>
<keyword evidence="11" id="KW-0234">DNA repair</keyword>
<evidence type="ECO:0000256" key="6">
    <source>
        <dbReference type="ARBA" id="ARBA00022723"/>
    </source>
</evidence>
<keyword evidence="6" id="KW-0479">Metal-binding</keyword>
<dbReference type="Pfam" id="PF00476">
    <property type="entry name" value="DNA_pol_A"/>
    <property type="match status" value="1"/>
</dbReference>
<organism evidence="13">
    <name type="scientific">marine sediment metagenome</name>
    <dbReference type="NCBI Taxonomy" id="412755"/>
    <lineage>
        <taxon>unclassified sequences</taxon>
        <taxon>metagenomes</taxon>
        <taxon>ecological metagenomes</taxon>
    </lineage>
</organism>
<accession>A0A0F9M8Z0</accession>
<keyword evidence="9" id="KW-0408">Iron</keyword>
<dbReference type="AlphaFoldDB" id="A0A0F9M8Z0"/>
<dbReference type="SMART" id="SM00987">
    <property type="entry name" value="UreE_C"/>
    <property type="match status" value="1"/>
</dbReference>
<proteinExistence type="inferred from homology"/>
<dbReference type="InterPro" id="IPR005273">
    <property type="entry name" value="Ura-DNA_glyco_family4"/>
</dbReference>
<keyword evidence="8" id="KW-0378">Hydrolase</keyword>
<keyword evidence="5" id="KW-0004">4Fe-4S</keyword>
<sequence>MTLRFDSACTRCLLSECPRSAGMHVCVPGMGPVPSGILAYGEAPGAKEEQEGRPFQGNAGGLLDEVLGMAGLTRDDLYIGSVLRCRPPGNRNPSTDELEACRLYTSRELEAVQPKVIVTLGGVPLKALTGKTAIGENRGKLLPLLPAYRSSVRVIPSYHPASILHQPSIRAVRMQQIADDLKLAKKFTDGGVWDATIVTNPAKVPRALDLLSRCDSLACDLEWEVFPGRKMAWPWSRLDGRTPRLVSFGLAGRVDGRLLSCSFDAEDLSLVNPVRELLLRIPSIYHNAVADVIWLLSRGIHPTIAGDTWILAFLLNIQSSLSLKALAPTLTSVPAGWGDEMGDLLGAVPATPEEWQQTKEYNAKDAVATFLLDEELATRSEGKPFMPLYREVLLPAALRLSEASLAGVPFDVERLHELAAAAQVRIKTLTTRIRDTVGSSRPMDAAYAVERVAGITLPRTEKTERPSISAEALLPYRNRHPLVKDMLTVSKLQKMDGTYLRPWGSLLDEQGDQRLHSIYRLAGPRTGRTAAEQERGGTAQQYPRWQPLRQCLQAPPGWKIISADQSQIELRVGAWVVQERQMLAFFQEER</sequence>
<dbReference type="Gene3D" id="3.30.70.370">
    <property type="match status" value="1"/>
</dbReference>
<dbReference type="InterPro" id="IPR002562">
    <property type="entry name" value="3'-5'_exonuclease_dom"/>
</dbReference>
<evidence type="ECO:0000256" key="1">
    <source>
        <dbReference type="ARBA" id="ARBA00001400"/>
    </source>
</evidence>
<dbReference type="NCBIfam" id="TIGR00758">
    <property type="entry name" value="UDG_fam4"/>
    <property type="match status" value="1"/>
</dbReference>
<dbReference type="GO" id="GO:0004844">
    <property type="term" value="F:uracil DNA N-glycosylase activity"/>
    <property type="evidence" value="ECO:0007669"/>
    <property type="project" value="UniProtKB-EC"/>
</dbReference>
<dbReference type="EMBL" id="LAZR01004981">
    <property type="protein sequence ID" value="KKN03915.1"/>
    <property type="molecule type" value="Genomic_DNA"/>
</dbReference>
<dbReference type="GO" id="GO:0003887">
    <property type="term" value="F:DNA-directed DNA polymerase activity"/>
    <property type="evidence" value="ECO:0007669"/>
    <property type="project" value="InterPro"/>
</dbReference>
<gene>
    <name evidence="13" type="ORF">LCGC14_1102940</name>
</gene>
<dbReference type="SUPFAM" id="SSF56672">
    <property type="entry name" value="DNA/RNA polymerases"/>
    <property type="match status" value="1"/>
</dbReference>
<keyword evidence="10" id="KW-0411">Iron-sulfur</keyword>
<evidence type="ECO:0000313" key="13">
    <source>
        <dbReference type="EMBL" id="KKN03915.1"/>
    </source>
</evidence>
<evidence type="ECO:0000256" key="4">
    <source>
        <dbReference type="ARBA" id="ARBA00019403"/>
    </source>
</evidence>
<dbReference type="Pfam" id="PF03167">
    <property type="entry name" value="UDG"/>
    <property type="match status" value="1"/>
</dbReference>
<dbReference type="InterPro" id="IPR036895">
    <property type="entry name" value="Uracil-DNA_glycosylase-like_sf"/>
</dbReference>
<dbReference type="GO" id="GO:0008408">
    <property type="term" value="F:3'-5' exonuclease activity"/>
    <property type="evidence" value="ECO:0007669"/>
    <property type="project" value="InterPro"/>
</dbReference>
<dbReference type="InterPro" id="IPR001098">
    <property type="entry name" value="DNA-dir_DNA_pol_A_palm_dom"/>
</dbReference>
<comment type="similarity">
    <text evidence="2">Belongs to the uracil-DNA glycosylase (UDG) superfamily. Type 4 (UDGa) family.</text>
</comment>
<evidence type="ECO:0000256" key="7">
    <source>
        <dbReference type="ARBA" id="ARBA00022763"/>
    </source>
</evidence>
<dbReference type="GO" id="GO:0051539">
    <property type="term" value="F:4 iron, 4 sulfur cluster binding"/>
    <property type="evidence" value="ECO:0007669"/>
    <property type="project" value="UniProtKB-KW"/>
</dbReference>
<comment type="caution">
    <text evidence="13">The sequence shown here is derived from an EMBL/GenBank/DDBJ whole genome shotgun (WGS) entry which is preliminary data.</text>
</comment>
<dbReference type="GO" id="GO:0046872">
    <property type="term" value="F:metal ion binding"/>
    <property type="evidence" value="ECO:0007669"/>
    <property type="project" value="UniProtKB-KW"/>
</dbReference>
<dbReference type="GO" id="GO:0003677">
    <property type="term" value="F:DNA binding"/>
    <property type="evidence" value="ECO:0007669"/>
    <property type="project" value="InterPro"/>
</dbReference>
<reference evidence="13" key="1">
    <citation type="journal article" date="2015" name="Nature">
        <title>Complex archaea that bridge the gap between prokaryotes and eukaryotes.</title>
        <authorList>
            <person name="Spang A."/>
            <person name="Saw J.H."/>
            <person name="Jorgensen S.L."/>
            <person name="Zaremba-Niedzwiedzka K."/>
            <person name="Martijn J."/>
            <person name="Lind A.E."/>
            <person name="van Eijk R."/>
            <person name="Schleper C."/>
            <person name="Guy L."/>
            <person name="Ettema T.J."/>
        </authorList>
    </citation>
    <scope>NUCLEOTIDE SEQUENCE</scope>
</reference>
<dbReference type="EC" id="3.2.2.27" evidence="3"/>
<dbReference type="PANTHER" id="PTHR33693:SF1">
    <property type="entry name" value="TYPE-4 URACIL-DNA GLYCOSYLASE"/>
    <property type="match status" value="1"/>
</dbReference>
<evidence type="ECO:0000256" key="10">
    <source>
        <dbReference type="ARBA" id="ARBA00023014"/>
    </source>
</evidence>
<evidence type="ECO:0000256" key="11">
    <source>
        <dbReference type="ARBA" id="ARBA00023204"/>
    </source>
</evidence>
<name>A0A0F9M8Z0_9ZZZZ</name>
<evidence type="ECO:0000256" key="8">
    <source>
        <dbReference type="ARBA" id="ARBA00022801"/>
    </source>
</evidence>
<comment type="catalytic activity">
    <reaction evidence="1">
        <text>Hydrolyzes single-stranded DNA or mismatched double-stranded DNA and polynucleotides, releasing free uracil.</text>
        <dbReference type="EC" id="3.2.2.27"/>
    </reaction>
</comment>
<feature type="non-terminal residue" evidence="13">
    <location>
        <position position="590"/>
    </location>
</feature>
<dbReference type="InterPro" id="IPR005122">
    <property type="entry name" value="Uracil-DNA_glycosylase-like"/>
</dbReference>
<dbReference type="Gene3D" id="1.10.150.20">
    <property type="entry name" value="5' to 3' exonuclease, C-terminal subdomain"/>
    <property type="match status" value="1"/>
</dbReference>
<dbReference type="InterPro" id="IPR051536">
    <property type="entry name" value="UDG_Type-4/5"/>
</dbReference>
<feature type="domain" description="Uracil-DNA glycosylase-like" evidence="12">
    <location>
        <begin position="28"/>
        <end position="182"/>
    </location>
</feature>
<protein>
    <recommendedName>
        <fullName evidence="4">Type-4 uracil-DNA glycosylase</fullName>
        <ecNumber evidence="3">3.2.2.27</ecNumber>
    </recommendedName>
</protein>
<dbReference type="Pfam" id="PF01612">
    <property type="entry name" value="DNA_pol_A_exo1"/>
    <property type="match status" value="1"/>
</dbReference>
<dbReference type="Gene3D" id="3.30.420.10">
    <property type="entry name" value="Ribonuclease H-like superfamily/Ribonuclease H"/>
    <property type="match status" value="1"/>
</dbReference>
<dbReference type="SUPFAM" id="SSF52141">
    <property type="entry name" value="Uracil-DNA glycosylase-like"/>
    <property type="match status" value="1"/>
</dbReference>
<dbReference type="GO" id="GO:0006281">
    <property type="term" value="P:DNA repair"/>
    <property type="evidence" value="ECO:0007669"/>
    <property type="project" value="UniProtKB-KW"/>
</dbReference>
<dbReference type="SMART" id="SM00986">
    <property type="entry name" value="UDG"/>
    <property type="match status" value="1"/>
</dbReference>
<evidence type="ECO:0000256" key="9">
    <source>
        <dbReference type="ARBA" id="ARBA00023004"/>
    </source>
</evidence>
<evidence type="ECO:0000256" key="3">
    <source>
        <dbReference type="ARBA" id="ARBA00012030"/>
    </source>
</evidence>
<evidence type="ECO:0000256" key="5">
    <source>
        <dbReference type="ARBA" id="ARBA00022485"/>
    </source>
</evidence>
<dbReference type="PANTHER" id="PTHR33693">
    <property type="entry name" value="TYPE-5 URACIL-DNA GLYCOSYLASE"/>
    <property type="match status" value="1"/>
</dbReference>
<evidence type="ECO:0000256" key="2">
    <source>
        <dbReference type="ARBA" id="ARBA00006521"/>
    </source>
</evidence>
<keyword evidence="7" id="KW-0227">DNA damage</keyword>
<dbReference type="CDD" id="cd10030">
    <property type="entry name" value="UDG-F4_TTUDGA_SPO1dp_like"/>
    <property type="match status" value="1"/>
</dbReference>
<dbReference type="Gene3D" id="3.40.470.10">
    <property type="entry name" value="Uracil-DNA glycosylase-like domain"/>
    <property type="match status" value="1"/>
</dbReference>
<dbReference type="SUPFAM" id="SSF53098">
    <property type="entry name" value="Ribonuclease H-like"/>
    <property type="match status" value="1"/>
</dbReference>
<dbReference type="GO" id="GO:0006260">
    <property type="term" value="P:DNA replication"/>
    <property type="evidence" value="ECO:0007669"/>
    <property type="project" value="InterPro"/>
</dbReference>
<dbReference type="Gene3D" id="1.20.1060.10">
    <property type="entry name" value="Taq DNA Polymerase, Chain T, domain 4"/>
    <property type="match status" value="1"/>
</dbReference>
<dbReference type="InterPro" id="IPR036397">
    <property type="entry name" value="RNaseH_sf"/>
</dbReference>
<dbReference type="InterPro" id="IPR012337">
    <property type="entry name" value="RNaseH-like_sf"/>
</dbReference>